<protein>
    <recommendedName>
        <fullName evidence="10">Trk system potassium uptake protein</fullName>
    </recommendedName>
</protein>
<dbReference type="Pfam" id="PF02386">
    <property type="entry name" value="TrkH"/>
    <property type="match status" value="1"/>
</dbReference>
<dbReference type="RefSeq" id="WP_097155996.1">
    <property type="nucleotide sequence ID" value="NZ_OBEL01000010.1"/>
</dbReference>
<organism evidence="13 14">
    <name type="scientific">Cohaesibacter gelatinilyticus</name>
    <dbReference type="NCBI Taxonomy" id="372072"/>
    <lineage>
        <taxon>Bacteria</taxon>
        <taxon>Pseudomonadati</taxon>
        <taxon>Pseudomonadota</taxon>
        <taxon>Alphaproteobacteria</taxon>
        <taxon>Hyphomicrobiales</taxon>
        <taxon>Cohaesibacteraceae</taxon>
    </lineage>
</organism>
<evidence type="ECO:0000256" key="6">
    <source>
        <dbReference type="ARBA" id="ARBA00022958"/>
    </source>
</evidence>
<dbReference type="InterPro" id="IPR003445">
    <property type="entry name" value="Cat_transpt"/>
</dbReference>
<feature type="transmembrane region" description="Helical" evidence="12">
    <location>
        <begin position="271"/>
        <end position="290"/>
    </location>
</feature>
<feature type="transmembrane region" description="Helical" evidence="12">
    <location>
        <begin position="238"/>
        <end position="259"/>
    </location>
</feature>
<dbReference type="PANTHER" id="PTHR32024:SF3">
    <property type="entry name" value="TRK SYSTEM POTASSIUM UPTAKE PROTEIN"/>
    <property type="match status" value="1"/>
</dbReference>
<evidence type="ECO:0000256" key="8">
    <source>
        <dbReference type="ARBA" id="ARBA00023065"/>
    </source>
</evidence>
<comment type="function">
    <text evidence="10">Low-affinity potassium transport system. Interacts with Trk system potassium uptake protein TrkA.</text>
</comment>
<dbReference type="GO" id="GO:0005886">
    <property type="term" value="C:plasma membrane"/>
    <property type="evidence" value="ECO:0007669"/>
    <property type="project" value="UniProtKB-SubCell"/>
</dbReference>
<keyword evidence="4 10" id="KW-0633">Potassium transport</keyword>
<keyword evidence="14" id="KW-1185">Reference proteome</keyword>
<feature type="binding site" evidence="11">
    <location>
        <position position="432"/>
    </location>
    <ligand>
        <name>K(+)</name>
        <dbReference type="ChEBI" id="CHEBI:29103"/>
    </ligand>
</feature>
<feature type="binding site" evidence="11">
    <location>
        <position position="315"/>
    </location>
    <ligand>
        <name>K(+)</name>
        <dbReference type="ChEBI" id="CHEBI:29103"/>
    </ligand>
</feature>
<keyword evidence="8 10" id="KW-0406">Ion transport</keyword>
<keyword evidence="5 12" id="KW-0812">Transmembrane</keyword>
<feature type="transmembrane region" description="Helical" evidence="12">
    <location>
        <begin position="455"/>
        <end position="476"/>
    </location>
</feature>
<dbReference type="InterPro" id="IPR004772">
    <property type="entry name" value="TrkH"/>
</dbReference>
<name>A0A285PK24_9HYPH</name>
<evidence type="ECO:0000313" key="14">
    <source>
        <dbReference type="Proteomes" id="UP000219439"/>
    </source>
</evidence>
<dbReference type="AlphaFoldDB" id="A0A285PK24"/>
<dbReference type="GO" id="GO:0046872">
    <property type="term" value="F:metal ion binding"/>
    <property type="evidence" value="ECO:0007669"/>
    <property type="project" value="UniProtKB-KW"/>
</dbReference>
<comment type="similarity">
    <text evidence="10">Belongs to the TrkH potassium transport family.</text>
</comment>
<sequence length="482" mass="52341">MLDFRPVFLVIGALLSVLGIAMFIPALLDLGLDDPAWRVFATSGCVTLFVGGGLWMSTRGNKVEFSLRQAFMMTVLSWVSLAAFGALPLYWSGTAPTYTDAFFESMSGITTTGSTIMSGLDQMPAGVLLWRGILQWLGGLGVIVMAIAVLPMLQVGGMQLFQAEAFDTAEKILPRATQISSGLTSIYILFTTLCGIFYYMAGMNVLDAVIHGMTTVATGGLSSHDASIGYFQSAQIEMIAIVFMILGSLPFILYIQAVRGQWHKLFLDSEIRTFLLFLALFVPIVTYYAVRFGGEEGLEGMRHAAFNVVSIMTGTGYSSTDYTAWGPFAVGFFFAIMFIGGCQGSTACGLKIFRIQVMYKTMKQHINRIVFPHGIFVKRFNGIPLGDDVSAAVMSFFFLYFVSFMGLGILLQLTGLDFVTALAGAGTVIANVGPGVGDVIGPAGNFQPLNDVAKWLLSFGMLLGRLELLTVLVLFMPRFWTE</sequence>
<evidence type="ECO:0000256" key="4">
    <source>
        <dbReference type="ARBA" id="ARBA00022538"/>
    </source>
</evidence>
<evidence type="ECO:0000256" key="5">
    <source>
        <dbReference type="ARBA" id="ARBA00022692"/>
    </source>
</evidence>
<keyword evidence="11" id="KW-0479">Metal-binding</keyword>
<feature type="binding site" evidence="11">
    <location>
        <position position="219"/>
    </location>
    <ligand>
        <name>K(+)</name>
        <dbReference type="ChEBI" id="CHEBI:29103"/>
    </ligand>
</feature>
<proteinExistence type="inferred from homology"/>
<feature type="transmembrane region" description="Helical" evidence="12">
    <location>
        <begin position="328"/>
        <end position="353"/>
    </location>
</feature>
<keyword evidence="9 10" id="KW-0472">Membrane</keyword>
<keyword evidence="2 10" id="KW-0813">Transport</keyword>
<evidence type="ECO:0000256" key="12">
    <source>
        <dbReference type="SAM" id="Phobius"/>
    </source>
</evidence>
<keyword evidence="6 10" id="KW-0630">Potassium</keyword>
<dbReference type="Proteomes" id="UP000219439">
    <property type="component" value="Unassembled WGS sequence"/>
</dbReference>
<keyword evidence="3 10" id="KW-1003">Cell membrane</keyword>
<keyword evidence="7 12" id="KW-1133">Transmembrane helix</keyword>
<keyword evidence="10" id="KW-0997">Cell inner membrane</keyword>
<evidence type="ECO:0000256" key="7">
    <source>
        <dbReference type="ARBA" id="ARBA00022989"/>
    </source>
</evidence>
<accession>A0A285PK24</accession>
<dbReference type="OrthoDB" id="9810952at2"/>
<feature type="binding site" evidence="11">
    <location>
        <position position="112"/>
    </location>
    <ligand>
        <name>K(+)</name>
        <dbReference type="ChEBI" id="CHEBI:29103"/>
    </ligand>
</feature>
<dbReference type="EMBL" id="OBEL01000010">
    <property type="protein sequence ID" value="SNZ21617.1"/>
    <property type="molecule type" value="Genomic_DNA"/>
</dbReference>
<feature type="transmembrane region" description="Helical" evidence="12">
    <location>
        <begin position="181"/>
        <end position="201"/>
    </location>
</feature>
<evidence type="ECO:0000256" key="3">
    <source>
        <dbReference type="ARBA" id="ARBA00022475"/>
    </source>
</evidence>
<evidence type="ECO:0000256" key="1">
    <source>
        <dbReference type="ARBA" id="ARBA00004651"/>
    </source>
</evidence>
<dbReference type="GO" id="GO:0015379">
    <property type="term" value="F:potassium:chloride symporter activity"/>
    <property type="evidence" value="ECO:0007669"/>
    <property type="project" value="InterPro"/>
</dbReference>
<evidence type="ECO:0000313" key="13">
    <source>
        <dbReference type="EMBL" id="SNZ21617.1"/>
    </source>
</evidence>
<feature type="transmembrane region" description="Helical" evidence="12">
    <location>
        <begin position="389"/>
        <end position="411"/>
    </location>
</feature>
<evidence type="ECO:0000256" key="2">
    <source>
        <dbReference type="ARBA" id="ARBA00022448"/>
    </source>
</evidence>
<evidence type="ECO:0000256" key="10">
    <source>
        <dbReference type="PIRNR" id="PIRNR006247"/>
    </source>
</evidence>
<reference evidence="13 14" key="1">
    <citation type="submission" date="2017-09" db="EMBL/GenBank/DDBJ databases">
        <authorList>
            <person name="Ehlers B."/>
            <person name="Leendertz F.H."/>
        </authorList>
    </citation>
    <scope>NUCLEOTIDE SEQUENCE [LARGE SCALE GENOMIC DNA]</scope>
    <source>
        <strain evidence="13 14">DSM 18289</strain>
    </source>
</reference>
<evidence type="ECO:0000256" key="11">
    <source>
        <dbReference type="PIRSR" id="PIRSR006247-1"/>
    </source>
</evidence>
<evidence type="ECO:0000256" key="9">
    <source>
        <dbReference type="ARBA" id="ARBA00023136"/>
    </source>
</evidence>
<dbReference type="PANTHER" id="PTHR32024">
    <property type="entry name" value="TRK SYSTEM POTASSIUM UPTAKE PROTEIN TRKG-RELATED"/>
    <property type="match status" value="1"/>
</dbReference>
<dbReference type="PIRSF" id="PIRSF006247">
    <property type="entry name" value="TrkH"/>
    <property type="match status" value="1"/>
</dbReference>
<feature type="binding site" evidence="11">
    <location>
        <position position="431"/>
    </location>
    <ligand>
        <name>K(+)</name>
        <dbReference type="ChEBI" id="CHEBI:29103"/>
    </ligand>
</feature>
<comment type="subcellular location">
    <subcellularLocation>
        <location evidence="10">Cell inner membrane</location>
        <topology evidence="10">Multi-pass membrane protein</topology>
    </subcellularLocation>
    <subcellularLocation>
        <location evidence="1">Cell membrane</location>
        <topology evidence="1">Multi-pass membrane protein</topology>
    </subcellularLocation>
</comment>
<gene>
    <name evidence="13" type="ORF">SAMN06265368_4741</name>
</gene>
<feature type="binding site" evidence="11">
    <location>
        <position position="111"/>
    </location>
    <ligand>
        <name>K(+)</name>
        <dbReference type="ChEBI" id="CHEBI:29103"/>
    </ligand>
</feature>
<feature type="transmembrane region" description="Helical" evidence="12">
    <location>
        <begin position="133"/>
        <end position="153"/>
    </location>
</feature>
<feature type="transmembrane region" description="Helical" evidence="12">
    <location>
        <begin position="70"/>
        <end position="91"/>
    </location>
</feature>
<feature type="transmembrane region" description="Helical" evidence="12">
    <location>
        <begin position="7"/>
        <end position="28"/>
    </location>
</feature>
<feature type="transmembrane region" description="Helical" evidence="12">
    <location>
        <begin position="40"/>
        <end position="58"/>
    </location>
</feature>